<evidence type="ECO:0000313" key="3">
    <source>
        <dbReference type="Proteomes" id="UP000827721"/>
    </source>
</evidence>
<gene>
    <name evidence="2" type="ORF">JRO89_XS07G0003100</name>
</gene>
<dbReference type="EMBL" id="JAFEMO010000007">
    <property type="protein sequence ID" value="KAH7566980.1"/>
    <property type="molecule type" value="Genomic_DNA"/>
</dbReference>
<organism evidence="2 3">
    <name type="scientific">Xanthoceras sorbifolium</name>
    <dbReference type="NCBI Taxonomy" id="99658"/>
    <lineage>
        <taxon>Eukaryota</taxon>
        <taxon>Viridiplantae</taxon>
        <taxon>Streptophyta</taxon>
        <taxon>Embryophyta</taxon>
        <taxon>Tracheophyta</taxon>
        <taxon>Spermatophyta</taxon>
        <taxon>Magnoliopsida</taxon>
        <taxon>eudicotyledons</taxon>
        <taxon>Gunneridae</taxon>
        <taxon>Pentapetalae</taxon>
        <taxon>rosids</taxon>
        <taxon>malvids</taxon>
        <taxon>Sapindales</taxon>
        <taxon>Sapindaceae</taxon>
        <taxon>Xanthoceroideae</taxon>
        <taxon>Xanthoceras</taxon>
    </lineage>
</organism>
<dbReference type="SUPFAM" id="SSF55724">
    <property type="entry name" value="Mog1p/PsbP-like"/>
    <property type="match status" value="1"/>
</dbReference>
<proteinExistence type="predicted"/>
<evidence type="ECO:0000259" key="1">
    <source>
        <dbReference type="Pfam" id="PF01789"/>
    </source>
</evidence>
<dbReference type="Pfam" id="PF01789">
    <property type="entry name" value="PsbP"/>
    <property type="match status" value="1"/>
</dbReference>
<protein>
    <recommendedName>
        <fullName evidence="1">PsbP C-terminal domain-containing protein</fullName>
    </recommendedName>
</protein>
<name>A0ABQ8HRL6_9ROSI</name>
<dbReference type="Proteomes" id="UP000827721">
    <property type="component" value="Unassembled WGS sequence"/>
</dbReference>
<evidence type="ECO:0000313" key="2">
    <source>
        <dbReference type="EMBL" id="KAH7566980.1"/>
    </source>
</evidence>
<dbReference type="PANTHER" id="PTHR31407:SF17">
    <property type="entry name" value="PSBP DOMAIN-CONTAINING PROTEIN 3, CHLOROPLASTIC"/>
    <property type="match status" value="1"/>
</dbReference>
<dbReference type="InterPro" id="IPR002683">
    <property type="entry name" value="PsbP_C"/>
</dbReference>
<keyword evidence="3" id="KW-1185">Reference proteome</keyword>
<reference evidence="2 3" key="1">
    <citation type="submission" date="2021-02" db="EMBL/GenBank/DDBJ databases">
        <title>Plant Genome Project.</title>
        <authorList>
            <person name="Zhang R.-G."/>
        </authorList>
    </citation>
    <scope>NUCLEOTIDE SEQUENCE [LARGE SCALE GENOMIC DNA]</scope>
    <source>
        <tissue evidence="2">Leaves</tissue>
    </source>
</reference>
<sequence length="279" mass="31383">MYKRKPITKRNLKSMASISSLNSLSQRPRHGFFKAFSNQTGLNKHRKQAVTVLVCKQQQEKHEEEPLNRVCVEEQEWSMIKRRQAVFQVALSAYAFPAIVSNAFAAENVAVVLEDFRVYADDVNKFKILIPQDWQVGVGEPNGFKSITAFYPAEKSNSNGIPLISVVITGLGADYTRMESFGKVEAFADTLVGGLDRSWQRPAGVTAKLIDCKTANGFYYIEYTLQNPGESRKHLYSAIGMASNGWYNRLYTVTGQFEEEESEKYGATVEKAVASFKFI</sequence>
<feature type="domain" description="PsbP C-terminal" evidence="1">
    <location>
        <begin position="115"/>
        <end position="278"/>
    </location>
</feature>
<dbReference type="PANTHER" id="PTHR31407">
    <property type="match status" value="1"/>
</dbReference>
<comment type="caution">
    <text evidence="2">The sequence shown here is derived from an EMBL/GenBank/DDBJ whole genome shotgun (WGS) entry which is preliminary data.</text>
</comment>
<dbReference type="Gene3D" id="3.40.1000.10">
    <property type="entry name" value="Mog1/PsbP, alpha/beta/alpha sandwich"/>
    <property type="match status" value="1"/>
</dbReference>
<accession>A0ABQ8HRL6</accession>
<dbReference type="InterPro" id="IPR016123">
    <property type="entry name" value="Mog1/PsbP_a/b/a-sand"/>
</dbReference>